<name>A0A0P0Z1Q2_9HYPH</name>
<feature type="domain" description="HTH lacI-type" evidence="4">
    <location>
        <begin position="4"/>
        <end position="58"/>
    </location>
</feature>
<dbReference type="SUPFAM" id="SSF47413">
    <property type="entry name" value="lambda repressor-like DNA-binding domains"/>
    <property type="match status" value="1"/>
</dbReference>
<evidence type="ECO:0000259" key="4">
    <source>
        <dbReference type="PROSITE" id="PS50932"/>
    </source>
</evidence>
<dbReference type="Pfam" id="PF00532">
    <property type="entry name" value="Peripla_BP_1"/>
    <property type="match status" value="1"/>
</dbReference>
<dbReference type="SMART" id="SM00354">
    <property type="entry name" value="HTH_LACI"/>
    <property type="match status" value="1"/>
</dbReference>
<dbReference type="OrthoDB" id="234496at2"/>
<keyword evidence="1" id="KW-0805">Transcription regulation</keyword>
<evidence type="ECO:0000256" key="3">
    <source>
        <dbReference type="ARBA" id="ARBA00023163"/>
    </source>
</evidence>
<keyword evidence="3" id="KW-0804">Transcription</keyword>
<dbReference type="CDD" id="cd06267">
    <property type="entry name" value="PBP1_LacI_sugar_binding-like"/>
    <property type="match status" value="1"/>
</dbReference>
<keyword evidence="2" id="KW-0238">DNA-binding</keyword>
<dbReference type="GO" id="GO:0003700">
    <property type="term" value="F:DNA-binding transcription factor activity"/>
    <property type="evidence" value="ECO:0007669"/>
    <property type="project" value="TreeGrafter"/>
</dbReference>
<dbReference type="Gene3D" id="3.40.50.2300">
    <property type="match status" value="2"/>
</dbReference>
<evidence type="ECO:0000256" key="2">
    <source>
        <dbReference type="ARBA" id="ARBA00023125"/>
    </source>
</evidence>
<accession>A0A0P0Z1Q2</accession>
<dbReference type="GO" id="GO:0000976">
    <property type="term" value="F:transcription cis-regulatory region binding"/>
    <property type="evidence" value="ECO:0007669"/>
    <property type="project" value="TreeGrafter"/>
</dbReference>
<evidence type="ECO:0000313" key="5">
    <source>
        <dbReference type="EMBL" id="BAT27826.1"/>
    </source>
</evidence>
<dbReference type="RefSeq" id="WP_062228578.1">
    <property type="nucleotide sequence ID" value="NZ_BBWR01000013.1"/>
</dbReference>
<dbReference type="PROSITE" id="PS50932">
    <property type="entry name" value="HTH_LACI_2"/>
    <property type="match status" value="1"/>
</dbReference>
<organism evidence="5">
    <name type="scientific">Aureimonas frigidaquae</name>
    <dbReference type="NCBI Taxonomy" id="424757"/>
    <lineage>
        <taxon>Bacteria</taxon>
        <taxon>Pseudomonadati</taxon>
        <taxon>Pseudomonadota</taxon>
        <taxon>Alphaproteobacteria</taxon>
        <taxon>Hyphomicrobiales</taxon>
        <taxon>Aurantimonadaceae</taxon>
        <taxon>Aureimonas</taxon>
    </lineage>
</organism>
<dbReference type="InterPro" id="IPR000843">
    <property type="entry name" value="HTH_LacI"/>
</dbReference>
<dbReference type="InterPro" id="IPR010982">
    <property type="entry name" value="Lambda_DNA-bd_dom_sf"/>
</dbReference>
<evidence type="ECO:0000256" key="1">
    <source>
        <dbReference type="ARBA" id="ARBA00023015"/>
    </source>
</evidence>
<protein>
    <recommendedName>
        <fullName evidence="4">HTH lacI-type domain-containing protein</fullName>
    </recommendedName>
</protein>
<dbReference type="SUPFAM" id="SSF53822">
    <property type="entry name" value="Periplasmic binding protein-like I"/>
    <property type="match status" value="1"/>
</dbReference>
<reference evidence="5" key="1">
    <citation type="journal article" date="2015" name="Proc. Natl. Acad. Sci. U.S.A.">
        <title>Bacterial clade with the ribosomal RNA operon on a small plasmid rather than the chromosome.</title>
        <authorList>
            <person name="Anda M."/>
            <person name="Ohtsubo Y."/>
            <person name="Okubo T."/>
            <person name="Sugawara M."/>
            <person name="Nagata Y."/>
            <person name="Tsuda M."/>
            <person name="Minamisawa K."/>
            <person name="Mitsui H."/>
        </authorList>
    </citation>
    <scope>NUCLEOTIDE SEQUENCE</scope>
    <source>
        <strain evidence="5">JCM 14755</strain>
    </source>
</reference>
<dbReference type="Gene3D" id="1.10.260.40">
    <property type="entry name" value="lambda repressor-like DNA-binding domains"/>
    <property type="match status" value="1"/>
</dbReference>
<dbReference type="PANTHER" id="PTHR30146:SF154">
    <property type="entry name" value="TRANSCRIPTION REGULATOR, MEMBER OF GALR FAMILY"/>
    <property type="match status" value="1"/>
</dbReference>
<dbReference type="AlphaFoldDB" id="A0A0P0Z1Q2"/>
<dbReference type="InterPro" id="IPR028082">
    <property type="entry name" value="Peripla_BP_I"/>
</dbReference>
<sequence length="349" mass="38620">MKKSTMRDISNATGLSMFTVSRALSGADGVSDESRMQVRRVADELGYIPNRAAQDLRKTSRDSVTVITASTSNSYYLDLMAGIQKALRPADWTVVMADVAVEGVYDANLEARTIRRLIETRTAGVISTLTLKPESVSLLSRWDIPIVFVDSAPPEGKVAFPSVTTDNYEASREVGRHLAGHHYADWLFLAYPTRWSTRFERERGIREAADAHGVRLEILESGNDPESAYAVMAERLATRRPLPRALIAGNNPLLLGALRLLREKGLRVPHDVAVVAFDEFAWSGLIDPPLTVLNERSEEIGHRAASMLARIIEAQSEAEKRGLPAPPVYRDEDVQRVEPQLVIRKSCGC</sequence>
<dbReference type="PANTHER" id="PTHR30146">
    <property type="entry name" value="LACI-RELATED TRANSCRIPTIONAL REPRESSOR"/>
    <property type="match status" value="1"/>
</dbReference>
<dbReference type="CDD" id="cd01392">
    <property type="entry name" value="HTH_LacI"/>
    <property type="match status" value="1"/>
</dbReference>
<dbReference type="EMBL" id="LC066376">
    <property type="protein sequence ID" value="BAT27826.1"/>
    <property type="molecule type" value="Genomic_DNA"/>
</dbReference>
<proteinExistence type="predicted"/>
<dbReference type="Pfam" id="PF00356">
    <property type="entry name" value="LacI"/>
    <property type="match status" value="1"/>
</dbReference>
<dbReference type="InterPro" id="IPR001761">
    <property type="entry name" value="Peripla_BP/Lac1_sug-bd_dom"/>
</dbReference>